<evidence type="ECO:0000313" key="4">
    <source>
        <dbReference type="Proteomes" id="UP000482960"/>
    </source>
</evidence>
<dbReference type="Pfam" id="PF03713">
    <property type="entry name" value="DUF305"/>
    <property type="match status" value="1"/>
</dbReference>
<protein>
    <recommendedName>
        <fullName evidence="2">DUF305 domain-containing protein</fullName>
    </recommendedName>
</protein>
<feature type="domain" description="DUF305" evidence="2">
    <location>
        <begin position="54"/>
        <end position="196"/>
    </location>
</feature>
<organism evidence="3 4">
    <name type="scientific">Phytohabitans rumicis</name>
    <dbReference type="NCBI Taxonomy" id="1076125"/>
    <lineage>
        <taxon>Bacteria</taxon>
        <taxon>Bacillati</taxon>
        <taxon>Actinomycetota</taxon>
        <taxon>Actinomycetes</taxon>
        <taxon>Micromonosporales</taxon>
        <taxon>Micromonosporaceae</taxon>
    </lineage>
</organism>
<evidence type="ECO:0000259" key="2">
    <source>
        <dbReference type="Pfam" id="PF03713"/>
    </source>
</evidence>
<evidence type="ECO:0000313" key="3">
    <source>
        <dbReference type="EMBL" id="GFJ87109.1"/>
    </source>
</evidence>
<proteinExistence type="predicted"/>
<keyword evidence="1" id="KW-0812">Transmembrane</keyword>
<gene>
    <name evidence="3" type="ORF">Prum_007510</name>
</gene>
<dbReference type="EMBL" id="BLPG01000001">
    <property type="protein sequence ID" value="GFJ87109.1"/>
    <property type="molecule type" value="Genomic_DNA"/>
</dbReference>
<sequence>MPSKPPADRTGPIWRIAGVVAALVATTLAVVLAQGWGRPPTPPATGPVVLNGTDNAFIQLVIPMTEGAIALFDYLDSRPADVDPPLRALAGRMRVEHRSEVREMRSILAAGNTSEQNVHEGHQMPGMVTEARLAGLRAAPATETRSRAVALIRAHLEQTVLLCRGVGTSGASPVLKELAGRIRQARTAELSQLDGMGGAVARLEAGHRPGGVSRS</sequence>
<dbReference type="InterPro" id="IPR005183">
    <property type="entry name" value="DUF305_CopM-like"/>
</dbReference>
<dbReference type="RefSeq" id="WP_173073908.1">
    <property type="nucleotide sequence ID" value="NZ_BAABJB010000016.1"/>
</dbReference>
<keyword evidence="1" id="KW-1133">Transmembrane helix</keyword>
<evidence type="ECO:0000256" key="1">
    <source>
        <dbReference type="SAM" id="Phobius"/>
    </source>
</evidence>
<keyword evidence="4" id="KW-1185">Reference proteome</keyword>
<dbReference type="AlphaFoldDB" id="A0A6V8KXQ9"/>
<keyword evidence="1" id="KW-0472">Membrane</keyword>
<comment type="caution">
    <text evidence="3">The sequence shown here is derived from an EMBL/GenBank/DDBJ whole genome shotgun (WGS) entry which is preliminary data.</text>
</comment>
<reference evidence="3 4" key="2">
    <citation type="submission" date="2020-03" db="EMBL/GenBank/DDBJ databases">
        <authorList>
            <person name="Ichikawa N."/>
            <person name="Kimura A."/>
            <person name="Kitahashi Y."/>
            <person name="Uohara A."/>
        </authorList>
    </citation>
    <scope>NUCLEOTIDE SEQUENCE [LARGE SCALE GENOMIC DNA]</scope>
    <source>
        <strain evidence="3 4">NBRC 108638</strain>
    </source>
</reference>
<dbReference type="Gene3D" id="1.20.1260.10">
    <property type="match status" value="1"/>
</dbReference>
<reference evidence="3 4" key="1">
    <citation type="submission" date="2020-03" db="EMBL/GenBank/DDBJ databases">
        <title>Whole genome shotgun sequence of Phytohabitans rumicis NBRC 108638.</title>
        <authorList>
            <person name="Komaki H."/>
            <person name="Tamura T."/>
        </authorList>
    </citation>
    <scope>NUCLEOTIDE SEQUENCE [LARGE SCALE GENOMIC DNA]</scope>
    <source>
        <strain evidence="3 4">NBRC 108638</strain>
    </source>
</reference>
<dbReference type="InterPro" id="IPR012347">
    <property type="entry name" value="Ferritin-like"/>
</dbReference>
<dbReference type="Proteomes" id="UP000482960">
    <property type="component" value="Unassembled WGS sequence"/>
</dbReference>
<name>A0A6V8KXQ9_9ACTN</name>
<accession>A0A6V8KXQ9</accession>
<feature type="transmembrane region" description="Helical" evidence="1">
    <location>
        <begin position="12"/>
        <end position="36"/>
    </location>
</feature>